<keyword evidence="11" id="KW-0515">Mutator protein</keyword>
<keyword evidence="5 11" id="KW-0479">Metal-binding</keyword>
<reference evidence="13 14" key="1">
    <citation type="submission" date="2016-01" db="EMBL/GenBank/DDBJ databases">
        <authorList>
            <person name="Manzoor S."/>
        </authorList>
    </citation>
    <scope>NUCLEOTIDE SEQUENCE [LARGE SCALE GENOMIC DNA]</scope>
    <source>
        <strain evidence="13">Methanoculleus sp MAB1</strain>
    </source>
</reference>
<keyword evidence="7 11" id="KW-0460">Magnesium</keyword>
<dbReference type="GO" id="GO:0003684">
    <property type="term" value="F:damaged DNA binding"/>
    <property type="evidence" value="ECO:0007669"/>
    <property type="project" value="InterPro"/>
</dbReference>
<feature type="site" description="Substrate discrimination" evidence="11">
    <location>
        <position position="49"/>
    </location>
</feature>
<evidence type="ECO:0000256" key="11">
    <source>
        <dbReference type="HAMAP-Rule" id="MF_01113"/>
    </source>
</evidence>
<dbReference type="GO" id="GO:0000287">
    <property type="term" value="F:magnesium ion binding"/>
    <property type="evidence" value="ECO:0007669"/>
    <property type="project" value="UniProtKB-UniRule"/>
</dbReference>
<keyword evidence="2 11" id="KW-0808">Transferase</keyword>
<dbReference type="AlphaFoldDB" id="A0A0X3BNJ8"/>
<evidence type="ECO:0000256" key="9">
    <source>
        <dbReference type="ARBA" id="ARBA00023204"/>
    </source>
</evidence>
<dbReference type="PANTHER" id="PTHR11076:SF33">
    <property type="entry name" value="DNA POLYMERASE KAPPA"/>
    <property type="match status" value="1"/>
</dbReference>
<dbReference type="Pfam" id="PF00817">
    <property type="entry name" value="IMS"/>
    <property type="match status" value="1"/>
</dbReference>
<evidence type="ECO:0000256" key="4">
    <source>
        <dbReference type="ARBA" id="ARBA00022705"/>
    </source>
</evidence>
<name>A0A0X3BNJ8_9EURY</name>
<dbReference type="GO" id="GO:0006281">
    <property type="term" value="P:DNA repair"/>
    <property type="evidence" value="ECO:0007669"/>
    <property type="project" value="UniProtKB-UniRule"/>
</dbReference>
<dbReference type="PROSITE" id="PS50173">
    <property type="entry name" value="UMUC"/>
    <property type="match status" value="1"/>
</dbReference>
<dbReference type="InterPro" id="IPR017961">
    <property type="entry name" value="DNA_pol_Y-fam_little_finger"/>
</dbReference>
<dbReference type="InterPro" id="IPR043502">
    <property type="entry name" value="DNA/RNA_pol_sf"/>
</dbReference>
<evidence type="ECO:0000256" key="7">
    <source>
        <dbReference type="ARBA" id="ARBA00022842"/>
    </source>
</evidence>
<comment type="subunit">
    <text evidence="11">Monomer.</text>
</comment>
<dbReference type="SUPFAM" id="SSF100879">
    <property type="entry name" value="Lesion bypass DNA polymerase (Y-family), little finger domain"/>
    <property type="match status" value="1"/>
</dbReference>
<dbReference type="Gene3D" id="1.10.150.20">
    <property type="entry name" value="5' to 3' exonuclease, C-terminal subdomain"/>
    <property type="match status" value="1"/>
</dbReference>
<dbReference type="InterPro" id="IPR043128">
    <property type="entry name" value="Rev_trsase/Diguanyl_cyclase"/>
</dbReference>
<keyword evidence="6 11" id="KW-0227">DNA damage</keyword>
<dbReference type="Gene3D" id="3.30.70.270">
    <property type="match status" value="1"/>
</dbReference>
<keyword evidence="9 11" id="KW-0234">DNA repair</keyword>
<comment type="catalytic activity">
    <reaction evidence="10 11">
        <text>DNA(n) + a 2'-deoxyribonucleoside 5'-triphosphate = DNA(n+1) + diphosphate</text>
        <dbReference type="Rhea" id="RHEA:22508"/>
        <dbReference type="Rhea" id="RHEA-COMP:17339"/>
        <dbReference type="Rhea" id="RHEA-COMP:17340"/>
        <dbReference type="ChEBI" id="CHEBI:33019"/>
        <dbReference type="ChEBI" id="CHEBI:61560"/>
        <dbReference type="ChEBI" id="CHEBI:173112"/>
        <dbReference type="EC" id="2.7.7.7"/>
    </reaction>
</comment>
<dbReference type="Gene3D" id="3.30.1490.100">
    <property type="entry name" value="DNA polymerase, Y-family, little finger domain"/>
    <property type="match status" value="1"/>
</dbReference>
<feature type="active site" evidence="11">
    <location>
        <position position="143"/>
    </location>
</feature>
<feature type="binding site" evidence="11">
    <location>
        <position position="142"/>
    </location>
    <ligand>
        <name>Mg(2+)</name>
        <dbReference type="ChEBI" id="CHEBI:18420"/>
    </ligand>
</feature>
<keyword evidence="4 11" id="KW-0235">DNA replication</keyword>
<keyword evidence="3 11" id="KW-0548">Nucleotidyltransferase</keyword>
<evidence type="ECO:0000256" key="1">
    <source>
        <dbReference type="ARBA" id="ARBA00010945"/>
    </source>
</evidence>
<feature type="domain" description="UmuC" evidence="12">
    <location>
        <begin position="40"/>
        <end position="223"/>
    </location>
</feature>
<comment type="subcellular location">
    <subcellularLocation>
        <location evidence="11">Cytoplasm</location>
    </subcellularLocation>
</comment>
<proteinExistence type="inferred from homology"/>
<dbReference type="InterPro" id="IPR050116">
    <property type="entry name" value="DNA_polymerase-Y"/>
</dbReference>
<evidence type="ECO:0000256" key="3">
    <source>
        <dbReference type="ARBA" id="ARBA00022695"/>
    </source>
</evidence>
<evidence type="ECO:0000313" key="14">
    <source>
        <dbReference type="Proteomes" id="UP000069850"/>
    </source>
</evidence>
<dbReference type="InterPro" id="IPR024728">
    <property type="entry name" value="PolY_HhH_motif"/>
</dbReference>
<dbReference type="GO" id="GO:0005737">
    <property type="term" value="C:cytoplasm"/>
    <property type="evidence" value="ECO:0007669"/>
    <property type="project" value="UniProtKB-SubCell"/>
</dbReference>
<comment type="function">
    <text evidence="11">Poorly processive, error-prone DNA polymerase involved in untargeted mutagenesis. Copies undamaged DNA at stalled replication forks, which arise in vivo from mismatched or misaligned primer ends. These misaligned primers can be extended by PolIV. Exhibits no 3'-5' exonuclease (proofreading) activity. May be involved in translesional synthesis.</text>
</comment>
<dbReference type="HAMAP" id="MF_01113">
    <property type="entry name" value="DNApol_IV"/>
    <property type="match status" value="1"/>
</dbReference>
<dbReference type="InterPro" id="IPR036775">
    <property type="entry name" value="DNA_pol_Y-fam_lit_finger_sf"/>
</dbReference>
<evidence type="ECO:0000259" key="12">
    <source>
        <dbReference type="PROSITE" id="PS50173"/>
    </source>
</evidence>
<gene>
    <name evidence="11 13" type="primary">dbh</name>
    <name evidence="13" type="ORF">MMAB1_1951</name>
</gene>
<evidence type="ECO:0000256" key="6">
    <source>
        <dbReference type="ARBA" id="ARBA00022763"/>
    </source>
</evidence>
<keyword evidence="11" id="KW-0238">DNA-binding</keyword>
<dbReference type="GO" id="GO:0003887">
    <property type="term" value="F:DNA-directed DNA polymerase activity"/>
    <property type="evidence" value="ECO:0007669"/>
    <property type="project" value="UniProtKB-UniRule"/>
</dbReference>
<evidence type="ECO:0000256" key="8">
    <source>
        <dbReference type="ARBA" id="ARBA00022932"/>
    </source>
</evidence>
<feature type="binding site" evidence="11">
    <location>
        <position position="44"/>
    </location>
    <ligand>
        <name>Mg(2+)</name>
        <dbReference type="ChEBI" id="CHEBI:18420"/>
    </ligand>
</feature>
<evidence type="ECO:0000256" key="10">
    <source>
        <dbReference type="ARBA" id="ARBA00049244"/>
    </source>
</evidence>
<dbReference type="NCBIfam" id="NF002677">
    <property type="entry name" value="PRK02406.1"/>
    <property type="match status" value="1"/>
</dbReference>
<dbReference type="KEGG" id="mema:MMAB1_1951"/>
<dbReference type="PANTHER" id="PTHR11076">
    <property type="entry name" value="DNA REPAIR POLYMERASE UMUC / TRANSFERASE FAMILY MEMBER"/>
    <property type="match status" value="1"/>
</dbReference>
<keyword evidence="8 11" id="KW-0239">DNA-directed DNA polymerase</keyword>
<sequence>MGEAPGPRPPANALYRHTSKHYLSIPGETFAQMTTDGRIIMHVDMDSFFASVEIRRAPSLAGRPVIVGADPKGGAGRGVVSTCSYEARRYGVHSGMPISRAYTLCPHGVYLPVNRLLYSRVSDEIMAILSERADRIEQVSIDEAYLDVTSTGSFPAAEALATAIKRDIREAEGLTCSIGIAPGKVAAKIASDYRKPDGLTVVCPDEVAAFLAPLPVGKIPGVGKKTGEDLAGMGVLTIGDLARSDVQALIARFGRSGIRLHRLARGIDDAEVQAREGCKSVSRETTFDEDTADPDLLSATIADLADEVAGALAADGLRCRTVTVKVRYRGFETHTRSLTLDRFTADPEVIRRTAGDLLLPFLNGTEVRLLGVRLSGFEDSRTRQTSIDEFLPS</sequence>
<dbReference type="SUPFAM" id="SSF56672">
    <property type="entry name" value="DNA/RNA polymerases"/>
    <property type="match status" value="1"/>
</dbReference>
<dbReference type="Pfam" id="PF11799">
    <property type="entry name" value="IMS_C"/>
    <property type="match status" value="1"/>
</dbReference>
<keyword evidence="11" id="KW-0963">Cytoplasm</keyword>
<dbReference type="EMBL" id="LT158599">
    <property type="protein sequence ID" value="CVK33164.1"/>
    <property type="molecule type" value="Genomic_DNA"/>
</dbReference>
<evidence type="ECO:0000256" key="2">
    <source>
        <dbReference type="ARBA" id="ARBA00022679"/>
    </source>
</evidence>
<dbReference type="FunFam" id="3.30.1490.100:FF:000004">
    <property type="entry name" value="DNA polymerase IV"/>
    <property type="match status" value="1"/>
</dbReference>
<accession>A0A0X3BNJ8</accession>
<organism evidence="13 14">
    <name type="scientific">Methanoculleus bourgensis</name>
    <dbReference type="NCBI Taxonomy" id="83986"/>
    <lineage>
        <taxon>Archaea</taxon>
        <taxon>Methanobacteriati</taxon>
        <taxon>Methanobacteriota</taxon>
        <taxon>Stenosarchaea group</taxon>
        <taxon>Methanomicrobia</taxon>
        <taxon>Methanomicrobiales</taxon>
        <taxon>Methanomicrobiaceae</taxon>
        <taxon>Methanoculleus</taxon>
    </lineage>
</organism>
<dbReference type="Proteomes" id="UP000069850">
    <property type="component" value="Chromosome 1"/>
</dbReference>
<evidence type="ECO:0000256" key="5">
    <source>
        <dbReference type="ARBA" id="ARBA00022723"/>
    </source>
</evidence>
<dbReference type="Gene3D" id="3.40.1170.60">
    <property type="match status" value="1"/>
</dbReference>
<comment type="cofactor">
    <cofactor evidence="11">
        <name>Mg(2+)</name>
        <dbReference type="ChEBI" id="CHEBI:18420"/>
    </cofactor>
    <text evidence="11">Binds 2 magnesium ions per subunit.</text>
</comment>
<protein>
    <recommendedName>
        <fullName evidence="11">DNA polymerase IV</fullName>
        <shortName evidence="11">Pol IV</shortName>
        <ecNumber evidence="11">2.7.7.7</ecNumber>
    </recommendedName>
</protein>
<dbReference type="Pfam" id="PF11798">
    <property type="entry name" value="IMS_HHH"/>
    <property type="match status" value="1"/>
</dbReference>
<dbReference type="EC" id="2.7.7.7" evidence="11"/>
<evidence type="ECO:0000313" key="13">
    <source>
        <dbReference type="EMBL" id="CVK33164.1"/>
    </source>
</evidence>
<dbReference type="GO" id="GO:0042276">
    <property type="term" value="P:error-prone translesion synthesis"/>
    <property type="evidence" value="ECO:0007669"/>
    <property type="project" value="TreeGrafter"/>
</dbReference>
<dbReference type="CDD" id="cd03586">
    <property type="entry name" value="PolY_Pol_IV_kappa"/>
    <property type="match status" value="1"/>
</dbReference>
<dbReference type="InterPro" id="IPR022880">
    <property type="entry name" value="DNApol_IV"/>
</dbReference>
<dbReference type="InterPro" id="IPR001126">
    <property type="entry name" value="UmuC"/>
</dbReference>
<dbReference type="GO" id="GO:0006261">
    <property type="term" value="P:DNA-templated DNA replication"/>
    <property type="evidence" value="ECO:0007669"/>
    <property type="project" value="UniProtKB-UniRule"/>
</dbReference>
<comment type="similarity">
    <text evidence="1 11">Belongs to the DNA polymerase type-Y family.</text>
</comment>